<dbReference type="RefSeq" id="WP_171216486.1">
    <property type="nucleotide sequence ID" value="NZ_JABEPP010000001.1"/>
</dbReference>
<proteinExistence type="predicted"/>
<dbReference type="GO" id="GO:0003677">
    <property type="term" value="F:DNA binding"/>
    <property type="evidence" value="ECO:0007669"/>
    <property type="project" value="InterPro"/>
</dbReference>
<sequence>MITGPQIREARVRLGWDSRTLAQRAKIRLASLIRAEGSSGEPAISTAEAAAIERTLGDAGAGIAPARRPKP</sequence>
<accession>A0A849I0Q1</accession>
<comment type="caution">
    <text evidence="1">The sequence shown here is derived from an EMBL/GenBank/DDBJ whole genome shotgun (WGS) entry which is preliminary data.</text>
</comment>
<dbReference type="AlphaFoldDB" id="A0A849I0Q1"/>
<evidence type="ECO:0000313" key="1">
    <source>
        <dbReference type="EMBL" id="NNM70971.1"/>
    </source>
</evidence>
<dbReference type="InterPro" id="IPR010982">
    <property type="entry name" value="Lambda_DNA-bd_dom_sf"/>
</dbReference>
<evidence type="ECO:0008006" key="3">
    <source>
        <dbReference type="Google" id="ProtNLM"/>
    </source>
</evidence>
<gene>
    <name evidence="1" type="ORF">HJG44_00995</name>
</gene>
<protein>
    <recommendedName>
        <fullName evidence="3">XRE family transcriptional regulator</fullName>
    </recommendedName>
</protein>
<dbReference type="Gene3D" id="1.10.260.40">
    <property type="entry name" value="lambda repressor-like DNA-binding domains"/>
    <property type="match status" value="1"/>
</dbReference>
<evidence type="ECO:0000313" key="2">
    <source>
        <dbReference type="Proteomes" id="UP000564885"/>
    </source>
</evidence>
<dbReference type="SUPFAM" id="SSF47413">
    <property type="entry name" value="lambda repressor-like DNA-binding domains"/>
    <property type="match status" value="1"/>
</dbReference>
<keyword evidence="2" id="KW-1185">Reference proteome</keyword>
<name>A0A849I0Q1_9HYPH</name>
<dbReference type="EMBL" id="JABEPP010000001">
    <property type="protein sequence ID" value="NNM70971.1"/>
    <property type="molecule type" value="Genomic_DNA"/>
</dbReference>
<reference evidence="1 2" key="1">
    <citation type="submission" date="2020-04" db="EMBL/GenBank/DDBJ databases">
        <title>Enterovirga sp. isolate from soil.</title>
        <authorList>
            <person name="Chea S."/>
            <person name="Kim D.-U."/>
        </authorList>
    </citation>
    <scope>NUCLEOTIDE SEQUENCE [LARGE SCALE GENOMIC DNA]</scope>
    <source>
        <strain evidence="1 2">DB1703</strain>
    </source>
</reference>
<organism evidence="1 2">
    <name type="scientific">Enterovirga aerilata</name>
    <dbReference type="NCBI Taxonomy" id="2730920"/>
    <lineage>
        <taxon>Bacteria</taxon>
        <taxon>Pseudomonadati</taxon>
        <taxon>Pseudomonadota</taxon>
        <taxon>Alphaproteobacteria</taxon>
        <taxon>Hyphomicrobiales</taxon>
        <taxon>Methylobacteriaceae</taxon>
        <taxon>Enterovirga</taxon>
    </lineage>
</organism>
<dbReference type="Proteomes" id="UP000564885">
    <property type="component" value="Unassembled WGS sequence"/>
</dbReference>